<feature type="compositionally biased region" description="Basic and acidic residues" evidence="1">
    <location>
        <begin position="323"/>
        <end position="340"/>
    </location>
</feature>
<proteinExistence type="predicted"/>
<dbReference type="AlphaFoldDB" id="A0A6A5U721"/>
<feature type="compositionally biased region" description="Polar residues" evidence="1">
    <location>
        <begin position="443"/>
        <end position="452"/>
    </location>
</feature>
<dbReference type="EMBL" id="ML976982">
    <property type="protein sequence ID" value="KAF1960933.1"/>
    <property type="molecule type" value="Genomic_DNA"/>
</dbReference>
<accession>A0A6A5U721</accession>
<dbReference type="OrthoDB" id="3929397at2759"/>
<evidence type="ECO:0000313" key="2">
    <source>
        <dbReference type="EMBL" id="KAF1960933.1"/>
    </source>
</evidence>
<feature type="compositionally biased region" description="Polar residues" evidence="1">
    <location>
        <begin position="82"/>
        <end position="97"/>
    </location>
</feature>
<name>A0A6A5U721_9PLEO</name>
<evidence type="ECO:0000313" key="3">
    <source>
        <dbReference type="Proteomes" id="UP000800035"/>
    </source>
</evidence>
<keyword evidence="3" id="KW-1185">Reference proteome</keyword>
<feature type="region of interest" description="Disordered" evidence="1">
    <location>
        <begin position="75"/>
        <end position="125"/>
    </location>
</feature>
<organism evidence="2 3">
    <name type="scientific">Byssothecium circinans</name>
    <dbReference type="NCBI Taxonomy" id="147558"/>
    <lineage>
        <taxon>Eukaryota</taxon>
        <taxon>Fungi</taxon>
        <taxon>Dikarya</taxon>
        <taxon>Ascomycota</taxon>
        <taxon>Pezizomycotina</taxon>
        <taxon>Dothideomycetes</taxon>
        <taxon>Pleosporomycetidae</taxon>
        <taxon>Pleosporales</taxon>
        <taxon>Massarineae</taxon>
        <taxon>Massarinaceae</taxon>
        <taxon>Byssothecium</taxon>
    </lineage>
</organism>
<feature type="compositionally biased region" description="Basic and acidic residues" evidence="1">
    <location>
        <begin position="418"/>
        <end position="427"/>
    </location>
</feature>
<reference evidence="2" key="1">
    <citation type="journal article" date="2020" name="Stud. Mycol.">
        <title>101 Dothideomycetes genomes: a test case for predicting lifestyles and emergence of pathogens.</title>
        <authorList>
            <person name="Haridas S."/>
            <person name="Albert R."/>
            <person name="Binder M."/>
            <person name="Bloem J."/>
            <person name="Labutti K."/>
            <person name="Salamov A."/>
            <person name="Andreopoulos B."/>
            <person name="Baker S."/>
            <person name="Barry K."/>
            <person name="Bills G."/>
            <person name="Bluhm B."/>
            <person name="Cannon C."/>
            <person name="Castanera R."/>
            <person name="Culley D."/>
            <person name="Daum C."/>
            <person name="Ezra D."/>
            <person name="Gonzalez J."/>
            <person name="Henrissat B."/>
            <person name="Kuo A."/>
            <person name="Liang C."/>
            <person name="Lipzen A."/>
            <person name="Lutzoni F."/>
            <person name="Magnuson J."/>
            <person name="Mondo S."/>
            <person name="Nolan M."/>
            <person name="Ohm R."/>
            <person name="Pangilinan J."/>
            <person name="Park H.-J."/>
            <person name="Ramirez L."/>
            <person name="Alfaro M."/>
            <person name="Sun H."/>
            <person name="Tritt A."/>
            <person name="Yoshinaga Y."/>
            <person name="Zwiers L.-H."/>
            <person name="Turgeon B."/>
            <person name="Goodwin S."/>
            <person name="Spatafora J."/>
            <person name="Crous P."/>
            <person name="Grigoriev I."/>
        </authorList>
    </citation>
    <scope>NUCLEOTIDE SEQUENCE</scope>
    <source>
        <strain evidence="2">CBS 675.92</strain>
    </source>
</reference>
<evidence type="ECO:0000256" key="1">
    <source>
        <dbReference type="SAM" id="MobiDB-lite"/>
    </source>
</evidence>
<gene>
    <name evidence="2" type="ORF">CC80DRAFT_489164</name>
</gene>
<protein>
    <submittedName>
        <fullName evidence="2">Uncharacterized protein</fullName>
    </submittedName>
</protein>
<dbReference type="Proteomes" id="UP000800035">
    <property type="component" value="Unassembled WGS sequence"/>
</dbReference>
<feature type="region of interest" description="Disordered" evidence="1">
    <location>
        <begin position="418"/>
        <end position="462"/>
    </location>
</feature>
<feature type="region of interest" description="Disordered" evidence="1">
    <location>
        <begin position="320"/>
        <end position="340"/>
    </location>
</feature>
<sequence>MPSVLRLPAVETDTTVDVTNAGRKVNVLEESANTKDLMVKIHDLKNAGPFVDAVLANAEELSRITRIEILTCDPEDDVEVSLPNTTTGQEEPETAQSAPLEDQTAEPKAKEKEEEADEETARARRIAAAEQEKKQAEAEWEILSTPLIRLLTKLQTLKEFHWLSPNANYAYAGFRPASFFHALYTHAPSLQSLTLGFFVHELHDVPAPPPTTRWPKLRELNIEAGTAHGDDGTAVDAILRQASCSADEDGGAESALETLTFYWPRCDLEDCQIQNISWAYAFPSLKEMKVNGYLFAAQSAAFSDFLARCPELVSFSDGVETGLNEKEQEQQREGSEEETKKVLAETTLPKLEKLALASVASPRSVRQWFDNEAKRPIREVEISSAFSVRSVLEDLARVEPEERLQGVQVLGVSAGIDEWRPRRKEPDTDSDEGSRPASKKQDQASPESTEQATQKEKEDSPSAVCRALQTVFKRVPNLREFTADMESANTMFTDEGGKWVNPPPSDEEDLKRLMCITSELEKLEVLRVRDSRMKALSTALFQGDMELPLPPNLKELHWEGELGMALYFGAPE</sequence>